<dbReference type="AlphaFoldDB" id="A0A3G8H3U4"/>
<dbReference type="RefSeq" id="WP_124684677.1">
    <property type="nucleotide sequence ID" value="NZ_CP033969.1"/>
</dbReference>
<gene>
    <name evidence="1" type="ORF">EHF44_16690</name>
</gene>
<name>A0A3G8H3U4_9BURK</name>
<proteinExistence type="predicted"/>
<dbReference type="Proteomes" id="UP000270411">
    <property type="component" value="Chromosome 1"/>
</dbReference>
<protein>
    <submittedName>
        <fullName evidence="1">Uncharacterized protein</fullName>
    </submittedName>
</protein>
<evidence type="ECO:0000313" key="2">
    <source>
        <dbReference type="Proteomes" id="UP000270411"/>
    </source>
</evidence>
<sequence length="131" mass="13952">MTEFIKIGDGVEVVGLNISNNKTFGDATLLSVGTGAKITNANISENSQVTELTVLFEKLVMTRGLPRTTDPEDLRSCLEELRKSTASDEASRIDVVKQSRLWPHIEGLEKGLSIAASLAAIAAPGLANLLS</sequence>
<organism evidence="1 2">
    <name type="scientific">Cupriavidus pauculus</name>
    <dbReference type="NCBI Taxonomy" id="82633"/>
    <lineage>
        <taxon>Bacteria</taxon>
        <taxon>Pseudomonadati</taxon>
        <taxon>Pseudomonadota</taxon>
        <taxon>Betaproteobacteria</taxon>
        <taxon>Burkholderiales</taxon>
        <taxon>Burkholderiaceae</taxon>
        <taxon>Cupriavidus</taxon>
    </lineage>
</organism>
<accession>A0A3G8H3U4</accession>
<dbReference type="EMBL" id="CP033969">
    <property type="protein sequence ID" value="AZG14925.1"/>
    <property type="molecule type" value="Genomic_DNA"/>
</dbReference>
<dbReference type="KEGG" id="cpau:EHF44_16690"/>
<reference evidence="2" key="1">
    <citation type="submission" date="2018-11" db="EMBL/GenBank/DDBJ databases">
        <title>FDA dAtabase for Regulatory Grade micrObial Sequences (FDA-ARGOS): Supporting development and validation of Infectious Disease Dx tests.</title>
        <authorList>
            <person name="Goldberg B."/>
            <person name="Campos J."/>
            <person name="Tallon L."/>
            <person name="Sadzewicz L."/>
            <person name="Zhao X."/>
            <person name="Vavikolanu K."/>
            <person name="Mehta A."/>
            <person name="Aluvathingal J."/>
            <person name="Nadendla S."/>
            <person name="Geyer C."/>
            <person name="Nandy P."/>
            <person name="Yan Y."/>
            <person name="Sichtig H."/>
        </authorList>
    </citation>
    <scope>NUCLEOTIDE SEQUENCE [LARGE SCALE GENOMIC DNA]</scope>
    <source>
        <strain evidence="2">FDAARGOS_614</strain>
    </source>
</reference>
<evidence type="ECO:0000313" key="1">
    <source>
        <dbReference type="EMBL" id="AZG14925.1"/>
    </source>
</evidence>